<protein>
    <submittedName>
        <fullName evidence="2">Uncharacterized protein</fullName>
    </submittedName>
</protein>
<keyword evidence="4" id="KW-1185">Reference proteome</keyword>
<evidence type="ECO:0000313" key="3">
    <source>
        <dbReference type="Proteomes" id="UP000075424"/>
    </source>
</evidence>
<name>A0A150MSJ5_GEOSE</name>
<dbReference type="AlphaFoldDB" id="A0A150MSJ5"/>
<dbReference type="Proteomes" id="UP000773850">
    <property type="component" value="Unassembled WGS sequence"/>
</dbReference>
<dbReference type="EMBL" id="LQYV01000053">
    <property type="protein sequence ID" value="KYD27379.1"/>
    <property type="molecule type" value="Genomic_DNA"/>
</dbReference>
<evidence type="ECO:0000313" key="1">
    <source>
        <dbReference type="EMBL" id="KAF6511630.1"/>
    </source>
</evidence>
<comment type="caution">
    <text evidence="2">The sequence shown here is derived from an EMBL/GenBank/DDBJ whole genome shotgun (WGS) entry which is preliminary data.</text>
</comment>
<evidence type="ECO:0000313" key="4">
    <source>
        <dbReference type="Proteomes" id="UP000773850"/>
    </source>
</evidence>
<dbReference type="Proteomes" id="UP000075424">
    <property type="component" value="Unassembled WGS sequence"/>
</dbReference>
<evidence type="ECO:0000313" key="2">
    <source>
        <dbReference type="EMBL" id="KYD27379.1"/>
    </source>
</evidence>
<reference evidence="1 4" key="2">
    <citation type="submission" date="2016-03" db="EMBL/GenBank/DDBJ databases">
        <title>Spore heat resistance.</title>
        <authorList>
            <person name="Boekhorst J."/>
            <person name="Berendsen E.M."/>
            <person name="Wells-Bennik M.H."/>
            <person name="Kuipers O.P."/>
        </authorList>
    </citation>
    <scope>NUCLEOTIDE SEQUENCE [LARGE SCALE GENOMIC DNA]</scope>
    <source>
        <strain evidence="1 4">GS8</strain>
    </source>
</reference>
<accession>A0A150MSJ5</accession>
<organism evidence="2 3">
    <name type="scientific">Geobacillus stearothermophilus</name>
    <name type="common">Bacillus stearothermophilus</name>
    <dbReference type="NCBI Taxonomy" id="1422"/>
    <lineage>
        <taxon>Bacteria</taxon>
        <taxon>Bacillati</taxon>
        <taxon>Bacillota</taxon>
        <taxon>Bacilli</taxon>
        <taxon>Bacillales</taxon>
        <taxon>Anoxybacillaceae</taxon>
        <taxon>Geobacillus</taxon>
    </lineage>
</organism>
<gene>
    <name evidence="2" type="ORF">B4109_1507</name>
    <name evidence="1" type="ORF">GS8_1206</name>
</gene>
<reference evidence="2 3" key="1">
    <citation type="submission" date="2016-01" db="EMBL/GenBank/DDBJ databases">
        <title>Draft Genome Sequences of Seven Thermophilic Sporeformers Isolated from Foods.</title>
        <authorList>
            <person name="Berendsen E.M."/>
            <person name="Wells-Bennik M.H."/>
            <person name="Krawcyk A.O."/>
            <person name="De Jong A."/>
            <person name="Holsappel S."/>
            <person name="Eijlander R.T."/>
            <person name="Kuipers O.P."/>
        </authorList>
    </citation>
    <scope>NUCLEOTIDE SEQUENCE [LARGE SCALE GENOMIC DNA]</scope>
    <source>
        <strain evidence="2 3">B4109</strain>
    </source>
</reference>
<proteinExistence type="predicted"/>
<dbReference type="EMBL" id="LUCS01000018">
    <property type="protein sequence ID" value="KAF6511630.1"/>
    <property type="molecule type" value="Genomic_DNA"/>
</dbReference>
<sequence>MTLSFFYSKFYIVVPILKELKYKDTKKLDKVLDCFIIEIVAIA</sequence>